<name>A0A182Y7Z1_ANOST</name>
<dbReference type="EnsemblMetazoa" id="ASTEI04577-RA">
    <property type="protein sequence ID" value="ASTEI04577-PA"/>
    <property type="gene ID" value="ASTEI04577"/>
</dbReference>
<keyword evidence="2" id="KW-0732">Signal</keyword>
<reference evidence="3" key="2">
    <citation type="submission" date="2020-05" db="UniProtKB">
        <authorList>
            <consortium name="EnsemblMetazoa"/>
        </authorList>
    </citation>
    <scope>IDENTIFICATION</scope>
    <source>
        <strain evidence="3">Indian</strain>
    </source>
</reference>
<evidence type="ECO:0000256" key="2">
    <source>
        <dbReference type="SAM" id="SignalP"/>
    </source>
</evidence>
<evidence type="ECO:0000256" key="1">
    <source>
        <dbReference type="SAM" id="MobiDB-lite"/>
    </source>
</evidence>
<protein>
    <submittedName>
        <fullName evidence="3">Uncharacterized protein</fullName>
    </submittedName>
</protein>
<dbReference type="Proteomes" id="UP000076408">
    <property type="component" value="Unassembled WGS sequence"/>
</dbReference>
<sequence length="69" mass="7529">MKFTFAFVLLALFAMLSVCHASEDGAASRDDGSANTVNNVEATNEDGAETPEAKGGRYNYGHWMRQHYG</sequence>
<dbReference type="VEuPathDB" id="VectorBase:ASTE002008"/>
<feature type="signal peptide" evidence="2">
    <location>
        <begin position="1"/>
        <end position="21"/>
    </location>
</feature>
<feature type="chain" id="PRO_5043388557" evidence="2">
    <location>
        <begin position="22"/>
        <end position="69"/>
    </location>
</feature>
<accession>A0A182Y7Z1</accession>
<feature type="region of interest" description="Disordered" evidence="1">
    <location>
        <begin position="24"/>
        <end position="55"/>
    </location>
</feature>
<dbReference type="AlphaFoldDB" id="A0A182Y7Z1"/>
<reference evidence="4" key="1">
    <citation type="journal article" date="2014" name="Genome Biol.">
        <title>Genome analysis of a major urban malaria vector mosquito, Anopheles stephensi.</title>
        <authorList>
            <person name="Jiang X."/>
            <person name="Peery A."/>
            <person name="Hall A.B."/>
            <person name="Sharma A."/>
            <person name="Chen X.G."/>
            <person name="Waterhouse R.M."/>
            <person name="Komissarov A."/>
            <person name="Riehle M.M."/>
            <person name="Shouche Y."/>
            <person name="Sharakhova M.V."/>
            <person name="Lawson D."/>
            <person name="Pakpour N."/>
            <person name="Arensburger P."/>
            <person name="Davidson V.L."/>
            <person name="Eiglmeier K."/>
            <person name="Emrich S."/>
            <person name="George P."/>
            <person name="Kennedy R.C."/>
            <person name="Mane S.P."/>
            <person name="Maslen G."/>
            <person name="Oringanje C."/>
            <person name="Qi Y."/>
            <person name="Settlage R."/>
            <person name="Tojo M."/>
            <person name="Tubio J.M."/>
            <person name="Unger M.F."/>
            <person name="Wang B."/>
            <person name="Vernick K.D."/>
            <person name="Ribeiro J.M."/>
            <person name="James A.A."/>
            <person name="Michel K."/>
            <person name="Riehle M.A."/>
            <person name="Luckhart S."/>
            <person name="Sharakhov I.V."/>
            <person name="Tu Z."/>
        </authorList>
    </citation>
    <scope>NUCLEOTIDE SEQUENCE [LARGE SCALE GENOMIC DNA]</scope>
    <source>
        <strain evidence="4">Indian</strain>
    </source>
</reference>
<proteinExistence type="predicted"/>
<keyword evidence="4" id="KW-1185">Reference proteome</keyword>
<evidence type="ECO:0000313" key="3">
    <source>
        <dbReference type="EnsemblMetazoa" id="ASTEI04577-PA"/>
    </source>
</evidence>
<dbReference type="VEuPathDB" id="VectorBase:ASTEI04577"/>
<organism evidence="3 4">
    <name type="scientific">Anopheles stephensi</name>
    <name type="common">Indo-Pakistan malaria mosquito</name>
    <dbReference type="NCBI Taxonomy" id="30069"/>
    <lineage>
        <taxon>Eukaryota</taxon>
        <taxon>Metazoa</taxon>
        <taxon>Ecdysozoa</taxon>
        <taxon>Arthropoda</taxon>
        <taxon>Hexapoda</taxon>
        <taxon>Insecta</taxon>
        <taxon>Pterygota</taxon>
        <taxon>Neoptera</taxon>
        <taxon>Endopterygota</taxon>
        <taxon>Diptera</taxon>
        <taxon>Nematocera</taxon>
        <taxon>Culicoidea</taxon>
        <taxon>Culicidae</taxon>
        <taxon>Anophelinae</taxon>
        <taxon>Anopheles</taxon>
    </lineage>
</organism>
<feature type="compositionally biased region" description="Polar residues" evidence="1">
    <location>
        <begin position="33"/>
        <end position="42"/>
    </location>
</feature>
<evidence type="ECO:0000313" key="4">
    <source>
        <dbReference type="Proteomes" id="UP000076408"/>
    </source>
</evidence>